<dbReference type="STRING" id="74649.A0A2P6PU85"/>
<evidence type="ECO:0000256" key="10">
    <source>
        <dbReference type="ARBA" id="ARBA00023136"/>
    </source>
</evidence>
<feature type="transmembrane region" description="Helical" evidence="11">
    <location>
        <begin position="83"/>
        <end position="105"/>
    </location>
</feature>
<comment type="caution">
    <text evidence="13">The sequence shown here is derived from an EMBL/GenBank/DDBJ whole genome shotgun (WGS) entry which is preliminary data.</text>
</comment>
<evidence type="ECO:0000256" key="4">
    <source>
        <dbReference type="ARBA" id="ARBA00022692"/>
    </source>
</evidence>
<feature type="coiled-coil region" evidence="12">
    <location>
        <begin position="118"/>
        <end position="208"/>
    </location>
</feature>
<keyword evidence="3 11" id="KW-0813">Transport</keyword>
<evidence type="ECO:0000256" key="1">
    <source>
        <dbReference type="ARBA" id="ARBA00004477"/>
    </source>
</evidence>
<dbReference type="GO" id="GO:0006886">
    <property type="term" value="P:intracellular protein transport"/>
    <property type="evidence" value="ECO:0007669"/>
    <property type="project" value="UniProtKB-UniRule"/>
</dbReference>
<dbReference type="AlphaFoldDB" id="A0A2P6PU85"/>
<evidence type="ECO:0000256" key="3">
    <source>
        <dbReference type="ARBA" id="ARBA00022448"/>
    </source>
</evidence>
<evidence type="ECO:0000256" key="8">
    <source>
        <dbReference type="ARBA" id="ARBA00022989"/>
    </source>
</evidence>
<dbReference type="Gene3D" id="1.20.5.110">
    <property type="match status" value="1"/>
</dbReference>
<dbReference type="Proteomes" id="UP000238479">
    <property type="component" value="Chromosome 6"/>
</dbReference>
<evidence type="ECO:0000313" key="13">
    <source>
        <dbReference type="EMBL" id="PRQ25490.1"/>
    </source>
</evidence>
<feature type="transmembrane region" description="Helical" evidence="11">
    <location>
        <begin position="44"/>
        <end position="63"/>
    </location>
</feature>
<dbReference type="OMA" id="ACEDKEN"/>
<evidence type="ECO:0000313" key="14">
    <source>
        <dbReference type="Proteomes" id="UP000238479"/>
    </source>
</evidence>
<proteinExistence type="inferred from homology"/>
<keyword evidence="10 11" id="KW-0472">Membrane</keyword>
<keyword evidence="11" id="KW-0931">ER-Golgi transport</keyword>
<dbReference type="OrthoDB" id="781454at2759"/>
<feature type="transmembrane region" description="Helical" evidence="11">
    <location>
        <begin position="6"/>
        <end position="23"/>
    </location>
</feature>
<dbReference type="GO" id="GO:0070973">
    <property type="term" value="P:protein localization to endoplasmic reticulum exit site"/>
    <property type="evidence" value="ECO:0007669"/>
    <property type="project" value="UniProtKB-UniRule"/>
</dbReference>
<comment type="subcellular location">
    <subcellularLocation>
        <location evidence="1 11">Endoplasmic reticulum membrane</location>
        <topology evidence="1 11">Multi-pass membrane protein</topology>
    </subcellularLocation>
</comment>
<dbReference type="EMBL" id="PDCK01000044">
    <property type="protein sequence ID" value="PRQ25490.1"/>
    <property type="molecule type" value="Genomic_DNA"/>
</dbReference>
<dbReference type="Gramene" id="PRQ25490">
    <property type="protein sequence ID" value="PRQ25490"/>
    <property type="gene ID" value="RchiOBHm_Chr6g0284221"/>
</dbReference>
<organism evidence="13 14">
    <name type="scientific">Rosa chinensis</name>
    <name type="common">China rose</name>
    <dbReference type="NCBI Taxonomy" id="74649"/>
    <lineage>
        <taxon>Eukaryota</taxon>
        <taxon>Viridiplantae</taxon>
        <taxon>Streptophyta</taxon>
        <taxon>Embryophyta</taxon>
        <taxon>Tracheophyta</taxon>
        <taxon>Spermatophyta</taxon>
        <taxon>Magnoliopsida</taxon>
        <taxon>eudicotyledons</taxon>
        <taxon>Gunneridae</taxon>
        <taxon>Pentapetalae</taxon>
        <taxon>rosids</taxon>
        <taxon>fabids</taxon>
        <taxon>Rosales</taxon>
        <taxon>Rosaceae</taxon>
        <taxon>Rosoideae</taxon>
        <taxon>Rosoideae incertae sedis</taxon>
        <taxon>Rosa</taxon>
    </lineage>
</organism>
<dbReference type="GO" id="GO:0005789">
    <property type="term" value="C:endoplasmic reticulum membrane"/>
    <property type="evidence" value="ECO:0007669"/>
    <property type="project" value="UniProtKB-SubCell"/>
</dbReference>
<dbReference type="PANTHER" id="PTHR12701">
    <property type="entry name" value="BCR-ASSOCIATED PROTEIN, BAP"/>
    <property type="match status" value="1"/>
</dbReference>
<dbReference type="FunFam" id="1.20.5.110:FF:000011">
    <property type="entry name" value="B-cell receptor-associated protein 29"/>
    <property type="match status" value="1"/>
</dbReference>
<protein>
    <recommendedName>
        <fullName evidence="11">Endoplasmic reticulum transmembrane protein</fullName>
    </recommendedName>
</protein>
<dbReference type="PANTHER" id="PTHR12701:SF13">
    <property type="entry name" value="ENDOPLASMIC RETICULUM TRANSMEMBRANE PROTEIN"/>
    <property type="match status" value="1"/>
</dbReference>
<gene>
    <name evidence="13" type="ORF">RchiOBHm_Chr6g0284221</name>
</gene>
<keyword evidence="14" id="KW-1185">Reference proteome</keyword>
<accession>A0A2P6PU85</accession>
<comment type="similarity">
    <text evidence="2 11">Belongs to the BCAP29/BCAP31 family.</text>
</comment>
<evidence type="ECO:0000256" key="5">
    <source>
        <dbReference type="ARBA" id="ARBA00022703"/>
    </source>
</evidence>
<dbReference type="InterPro" id="IPR008417">
    <property type="entry name" value="BAP29/BAP31"/>
</dbReference>
<keyword evidence="13" id="KW-0675">Receptor</keyword>
<name>A0A2P6PU85_ROSCH</name>
<dbReference type="GO" id="GO:0006888">
    <property type="term" value="P:endoplasmic reticulum to Golgi vesicle-mediated transport"/>
    <property type="evidence" value="ECO:0007669"/>
    <property type="project" value="UniProtKB-UniRule"/>
</dbReference>
<evidence type="ECO:0000256" key="7">
    <source>
        <dbReference type="ARBA" id="ARBA00022927"/>
    </source>
</evidence>
<keyword evidence="9 12" id="KW-0175">Coiled coil</keyword>
<keyword evidence="7 11" id="KW-0653">Protein transport</keyword>
<evidence type="ECO:0000256" key="12">
    <source>
        <dbReference type="SAM" id="Coils"/>
    </source>
</evidence>
<keyword evidence="5" id="KW-0053">Apoptosis</keyword>
<evidence type="ECO:0000256" key="6">
    <source>
        <dbReference type="ARBA" id="ARBA00022824"/>
    </source>
</evidence>
<evidence type="ECO:0000256" key="9">
    <source>
        <dbReference type="ARBA" id="ARBA00023054"/>
    </source>
</evidence>
<keyword evidence="6 11" id="KW-0256">Endoplasmic reticulum</keyword>
<evidence type="ECO:0000256" key="11">
    <source>
        <dbReference type="RuleBase" id="RU367026"/>
    </source>
</evidence>
<keyword evidence="4 11" id="KW-0812">Transmembrane</keyword>
<sequence>MYELLIPVVIAEAVVASLMLLKIGPLRELVLKILDQLKVGRGPVTLIGIAGTMGVILLSRFISIVKMQNKGEKLGTMSPMDQVLYRTHILEASLMSFAVFLGFIIDRTHDYLTKLDGLTSTKEEVDRLQKEKVQLTEKEEKSSKEIKQLQEKIATLSEDLNKLKLECAQKDKAVETAESHVTSLQKQAADLLLEYDHLLEDNQKLQAQFAGQRR</sequence>
<evidence type="ECO:0000256" key="2">
    <source>
        <dbReference type="ARBA" id="ARBA00007956"/>
    </source>
</evidence>
<comment type="function">
    <text evidence="11">May play a role in anterograde transport of membrane proteins from the endoplasmic reticulum to the Golgi.</text>
</comment>
<keyword evidence="8 11" id="KW-1133">Transmembrane helix</keyword>
<reference evidence="13 14" key="1">
    <citation type="journal article" date="2018" name="Nat. Genet.">
        <title>The Rosa genome provides new insights in the design of modern roses.</title>
        <authorList>
            <person name="Bendahmane M."/>
        </authorList>
    </citation>
    <scope>NUCLEOTIDE SEQUENCE [LARGE SCALE GENOMIC DNA]</scope>
    <source>
        <strain evidence="14">cv. Old Blush</strain>
    </source>
</reference>